<accession>A0A5A8DEK6</accession>
<reference evidence="2 3" key="1">
    <citation type="submission" date="2019-07" db="EMBL/GenBank/DDBJ databases">
        <title>Genomes of Cafeteria roenbergensis.</title>
        <authorList>
            <person name="Fischer M.G."/>
            <person name="Hackl T."/>
            <person name="Roman M."/>
        </authorList>
    </citation>
    <scope>NUCLEOTIDE SEQUENCE [LARGE SCALE GENOMIC DNA]</scope>
    <source>
        <strain evidence="2 3">E4-10P</strain>
    </source>
</reference>
<dbReference type="Proteomes" id="UP000322899">
    <property type="component" value="Unassembled WGS sequence"/>
</dbReference>
<dbReference type="InterPro" id="IPR002110">
    <property type="entry name" value="Ankyrin_rpt"/>
</dbReference>
<feature type="repeat" description="ANK" evidence="1">
    <location>
        <begin position="69"/>
        <end position="101"/>
    </location>
</feature>
<dbReference type="OrthoDB" id="120806at2759"/>
<evidence type="ECO:0000313" key="2">
    <source>
        <dbReference type="EMBL" id="KAA0163419.1"/>
    </source>
</evidence>
<name>A0A5A8DEK6_CAFRO</name>
<organism evidence="2 3">
    <name type="scientific">Cafeteria roenbergensis</name>
    <name type="common">Marine flagellate</name>
    <dbReference type="NCBI Taxonomy" id="33653"/>
    <lineage>
        <taxon>Eukaryota</taxon>
        <taxon>Sar</taxon>
        <taxon>Stramenopiles</taxon>
        <taxon>Bigyra</taxon>
        <taxon>Opalozoa</taxon>
        <taxon>Bicosoecida</taxon>
        <taxon>Cafeteriaceae</taxon>
        <taxon>Cafeteria</taxon>
    </lineage>
</organism>
<gene>
    <name evidence="2" type="ORF">FNF27_07933</name>
</gene>
<comment type="caution">
    <text evidence="2">The sequence shown here is derived from an EMBL/GenBank/DDBJ whole genome shotgun (WGS) entry which is preliminary data.</text>
</comment>
<dbReference type="InterPro" id="IPR036770">
    <property type="entry name" value="Ankyrin_rpt-contain_sf"/>
</dbReference>
<dbReference type="AlphaFoldDB" id="A0A5A8DEK6"/>
<dbReference type="PROSITE" id="PS50088">
    <property type="entry name" value="ANK_REPEAT"/>
    <property type="match status" value="1"/>
</dbReference>
<evidence type="ECO:0000256" key="1">
    <source>
        <dbReference type="PROSITE-ProRule" id="PRU00023"/>
    </source>
</evidence>
<dbReference type="Gene3D" id="1.25.40.20">
    <property type="entry name" value="Ankyrin repeat-containing domain"/>
    <property type="match status" value="1"/>
</dbReference>
<dbReference type="SMART" id="SM00248">
    <property type="entry name" value="ANK"/>
    <property type="match status" value="2"/>
</dbReference>
<dbReference type="EMBL" id="VLTO01000111">
    <property type="protein sequence ID" value="KAA0163419.1"/>
    <property type="molecule type" value="Genomic_DNA"/>
</dbReference>
<sequence>MANITPDALADAIAAGQLDQVLAAVDGGLGKDSCLCGRPLILEAAAAGRKALVEGLLDRGADVAAKTPDGWTAVMLAAQNGHESTVGLLLDRGADLEAQEVDGWTAVMLAAQDGHESTKT</sequence>
<dbReference type="PANTHER" id="PTHR22677">
    <property type="entry name" value="ANKYRIN REPEAT DOMAIN-CONTAINING PROTEIN 60"/>
    <property type="match status" value="1"/>
</dbReference>
<dbReference type="SUPFAM" id="SSF48403">
    <property type="entry name" value="Ankyrin repeat"/>
    <property type="match status" value="1"/>
</dbReference>
<keyword evidence="1" id="KW-0040">ANK repeat</keyword>
<dbReference type="InterPro" id="IPR039323">
    <property type="entry name" value="ANKRD_45/46/60"/>
</dbReference>
<dbReference type="PROSITE" id="PS50297">
    <property type="entry name" value="ANK_REP_REGION"/>
    <property type="match status" value="1"/>
</dbReference>
<evidence type="ECO:0000313" key="3">
    <source>
        <dbReference type="Proteomes" id="UP000322899"/>
    </source>
</evidence>
<dbReference type="Pfam" id="PF12796">
    <property type="entry name" value="Ank_2"/>
    <property type="match status" value="1"/>
</dbReference>
<protein>
    <submittedName>
        <fullName evidence="2">Uncharacterized protein</fullName>
    </submittedName>
</protein>
<proteinExistence type="predicted"/>
<dbReference type="PANTHER" id="PTHR22677:SF4">
    <property type="entry name" value="USHER SYNDROME TYPE-1G PROTEIN-LIKE PROTEIN"/>
    <property type="match status" value="1"/>
</dbReference>